<keyword evidence="1" id="KW-0732">Signal</keyword>
<evidence type="ECO:0000313" key="2">
    <source>
        <dbReference type="EMBL" id="SCZ69084.1"/>
    </source>
</evidence>
<dbReference type="OrthoDB" id="5296159at2"/>
<proteinExistence type="predicted"/>
<dbReference type="AlphaFoldDB" id="A0A1G5R4S9"/>
<dbReference type="Gene3D" id="3.40.190.10">
    <property type="entry name" value="Periplasmic binding protein-like II"/>
    <property type="match status" value="2"/>
</dbReference>
<dbReference type="PANTHER" id="PTHR35936">
    <property type="entry name" value="MEMBRANE-BOUND LYTIC MUREIN TRANSGLYCOSYLASE F"/>
    <property type="match status" value="1"/>
</dbReference>
<name>A0A1G5R4S9_9RHOB</name>
<accession>A0A1G5R4S9</accession>
<evidence type="ECO:0000313" key="3">
    <source>
        <dbReference type="Proteomes" id="UP000198767"/>
    </source>
</evidence>
<protein>
    <submittedName>
        <fullName evidence="2">Amino acid ABC transporter substrate-binding protein, PAAT family</fullName>
    </submittedName>
</protein>
<gene>
    <name evidence="2" type="ORF">SAMN04488118_108194</name>
</gene>
<dbReference type="SUPFAM" id="SSF53850">
    <property type="entry name" value="Periplasmic binding protein-like II"/>
    <property type="match status" value="1"/>
</dbReference>
<organism evidence="2 3">
    <name type="scientific">Epibacterium ulvae</name>
    <dbReference type="NCBI Taxonomy" id="1156985"/>
    <lineage>
        <taxon>Bacteria</taxon>
        <taxon>Pseudomonadati</taxon>
        <taxon>Pseudomonadota</taxon>
        <taxon>Alphaproteobacteria</taxon>
        <taxon>Rhodobacterales</taxon>
        <taxon>Roseobacteraceae</taxon>
        <taxon>Epibacterium</taxon>
    </lineage>
</organism>
<dbReference type="PANTHER" id="PTHR35936:SF25">
    <property type="entry name" value="ABC TRANSPORTER SUBSTRATE-BINDING PROTEIN"/>
    <property type="match status" value="1"/>
</dbReference>
<feature type="chain" id="PRO_5011694890" evidence="1">
    <location>
        <begin position="24"/>
        <end position="246"/>
    </location>
</feature>
<evidence type="ECO:0000256" key="1">
    <source>
        <dbReference type="SAM" id="SignalP"/>
    </source>
</evidence>
<feature type="signal peptide" evidence="1">
    <location>
        <begin position="1"/>
        <end position="23"/>
    </location>
</feature>
<dbReference type="STRING" id="1156985.SAMN04488118_108194"/>
<keyword evidence="3" id="KW-1185">Reference proteome</keyword>
<sequence length="246" mass="26525">MIGFNRFIATCSTALLLGTGAIAAEYKITSLNWEPYVGENLSEGGVLVDVLRQALAQAGDTLSVDYLPWARAVSKAKGDQAISGYYPAWPSDIAEGFFASSIVYKSPLGFVQRTDNPITWNTLEDLKGKSIVVVKSYGYPPEFEALMESGDVTIHGTSDDAMVVKMVAGGRADIGVVDPFVMANSLATDASMTGLSDKVEYNTRHLVEYPLVLALRDTAENRAMAAKLEESLDNMPIEQIVSDALN</sequence>
<dbReference type="Proteomes" id="UP000198767">
    <property type="component" value="Unassembled WGS sequence"/>
</dbReference>
<dbReference type="RefSeq" id="WP_090219841.1">
    <property type="nucleotide sequence ID" value="NZ_FMWG01000008.1"/>
</dbReference>
<dbReference type="EMBL" id="FMWG01000008">
    <property type="protein sequence ID" value="SCZ69084.1"/>
    <property type="molecule type" value="Genomic_DNA"/>
</dbReference>
<reference evidence="2 3" key="1">
    <citation type="submission" date="2016-10" db="EMBL/GenBank/DDBJ databases">
        <authorList>
            <person name="de Groot N.N."/>
        </authorList>
    </citation>
    <scope>NUCLEOTIDE SEQUENCE [LARGE SCALE GENOMIC DNA]</scope>
    <source>
        <strain evidence="2 3">U95</strain>
    </source>
</reference>